<evidence type="ECO:0000313" key="3">
    <source>
        <dbReference type="EMBL" id="TXG56218.1"/>
    </source>
</evidence>
<feature type="region of interest" description="Disordered" evidence="1">
    <location>
        <begin position="48"/>
        <end position="68"/>
    </location>
</feature>
<dbReference type="Proteomes" id="UP000323000">
    <property type="component" value="Chromosome 8"/>
</dbReference>
<evidence type="ECO:0000256" key="1">
    <source>
        <dbReference type="SAM" id="MobiDB-lite"/>
    </source>
</evidence>
<organism evidence="3 4">
    <name type="scientific">Acer yangbiense</name>
    <dbReference type="NCBI Taxonomy" id="1000413"/>
    <lineage>
        <taxon>Eukaryota</taxon>
        <taxon>Viridiplantae</taxon>
        <taxon>Streptophyta</taxon>
        <taxon>Embryophyta</taxon>
        <taxon>Tracheophyta</taxon>
        <taxon>Spermatophyta</taxon>
        <taxon>Magnoliopsida</taxon>
        <taxon>eudicotyledons</taxon>
        <taxon>Gunneridae</taxon>
        <taxon>Pentapetalae</taxon>
        <taxon>rosids</taxon>
        <taxon>malvids</taxon>
        <taxon>Sapindales</taxon>
        <taxon>Sapindaceae</taxon>
        <taxon>Hippocastanoideae</taxon>
        <taxon>Acereae</taxon>
        <taxon>Acer</taxon>
    </lineage>
</organism>
<comment type="caution">
    <text evidence="3">The sequence shown here is derived from an EMBL/GenBank/DDBJ whole genome shotgun (WGS) entry which is preliminary data.</text>
</comment>
<name>A0A5C7HHF3_9ROSI</name>
<keyword evidence="4" id="KW-1185">Reference proteome</keyword>
<dbReference type="EMBL" id="VAHF01000008">
    <property type="protein sequence ID" value="TXG56218.1"/>
    <property type="molecule type" value="Genomic_DNA"/>
</dbReference>
<proteinExistence type="predicted"/>
<dbReference type="OrthoDB" id="1864854at2759"/>
<feature type="domain" description="Poor homologous synapsis 1 PH" evidence="2">
    <location>
        <begin position="27"/>
        <end position="172"/>
    </location>
</feature>
<dbReference type="Pfam" id="PF25349">
    <property type="entry name" value="PH_PHS1"/>
    <property type="match status" value="1"/>
</dbReference>
<accession>A0A5C7HHF3</accession>
<gene>
    <name evidence="3" type="ORF">EZV62_017531</name>
</gene>
<sequence>MAGSMAMVVMGDDLESRTVIATATRNQWHQINFSRFFTFPDQSQSSTCPSLAVPTRRPRRASNTGGTWISTSSPTASLHIINDRPSSDAILTVCFRDRILEEHYISKLHFSWPQVSCVSGYPARGSSTLFVSYQDSACKIQKFALRFPTIYEAETFVNALNETLKDNGEPAHLNSDFRSEISSESEFMSSNRLPTRAHEEESSIMAPVDTYIPELPPSFNYEVEQASCTQENKLNRNFEDVSPSFPPSFASLLANCYSEVKPGAAQPTVPEEVDLKSQIVRCMEDSSFQVASGYGLAEEYEYLNSSIKEFLTGKEQEKLALEV</sequence>
<reference evidence="4" key="1">
    <citation type="journal article" date="2019" name="Gigascience">
        <title>De novo genome assembly of the endangered Acer yangbiense, a plant species with extremely small populations endemic to Yunnan Province, China.</title>
        <authorList>
            <person name="Yang J."/>
            <person name="Wariss H.M."/>
            <person name="Tao L."/>
            <person name="Zhang R."/>
            <person name="Yun Q."/>
            <person name="Hollingsworth P."/>
            <person name="Dao Z."/>
            <person name="Luo G."/>
            <person name="Guo H."/>
            <person name="Ma Y."/>
            <person name="Sun W."/>
        </authorList>
    </citation>
    <scope>NUCLEOTIDE SEQUENCE [LARGE SCALE GENOMIC DNA]</scope>
    <source>
        <strain evidence="4">cv. Malutang</strain>
    </source>
</reference>
<protein>
    <recommendedName>
        <fullName evidence="2">Poor homologous synapsis 1 PH domain-containing protein</fullName>
    </recommendedName>
</protein>
<evidence type="ECO:0000313" key="4">
    <source>
        <dbReference type="Proteomes" id="UP000323000"/>
    </source>
</evidence>
<dbReference type="InterPro" id="IPR057619">
    <property type="entry name" value="PH_PHS1"/>
</dbReference>
<evidence type="ECO:0000259" key="2">
    <source>
        <dbReference type="Pfam" id="PF25349"/>
    </source>
</evidence>
<dbReference type="AlphaFoldDB" id="A0A5C7HHF3"/>